<dbReference type="Proteomes" id="UP001221411">
    <property type="component" value="Unassembled WGS sequence"/>
</dbReference>
<name>A0ABT5EN40_9BACT</name>
<dbReference type="EC" id="2.3.1.-" evidence="1"/>
<dbReference type="EMBL" id="JAQNDO010000001">
    <property type="protein sequence ID" value="MDC0743221.1"/>
    <property type="molecule type" value="Genomic_DNA"/>
</dbReference>
<keyword evidence="2" id="KW-1185">Reference proteome</keyword>
<comment type="caution">
    <text evidence="1">The sequence shown here is derived from an EMBL/GenBank/DDBJ whole genome shotgun (WGS) entry which is preliminary data.</text>
</comment>
<dbReference type="InterPro" id="IPR016181">
    <property type="entry name" value="Acyl_CoA_acyltransferase"/>
</dbReference>
<protein>
    <submittedName>
        <fullName evidence="1">GNAT family N-acetyltransferase</fullName>
        <ecNumber evidence="1">2.3.1.-</ecNumber>
    </submittedName>
</protein>
<gene>
    <name evidence="1" type="ORF">POL67_17860</name>
</gene>
<dbReference type="GO" id="GO:0016746">
    <property type="term" value="F:acyltransferase activity"/>
    <property type="evidence" value="ECO:0007669"/>
    <property type="project" value="UniProtKB-KW"/>
</dbReference>
<dbReference type="Pfam" id="PF13444">
    <property type="entry name" value="Acetyltransf_5"/>
    <property type="match status" value="1"/>
</dbReference>
<dbReference type="RefSeq" id="WP_271918578.1">
    <property type="nucleotide sequence ID" value="NZ_JAQNDO010000001.1"/>
</dbReference>
<evidence type="ECO:0000313" key="1">
    <source>
        <dbReference type="EMBL" id="MDC0743221.1"/>
    </source>
</evidence>
<dbReference type="Gene3D" id="3.40.630.30">
    <property type="match status" value="1"/>
</dbReference>
<reference evidence="1 2" key="1">
    <citation type="submission" date="2022-11" db="EMBL/GenBank/DDBJ databases">
        <title>Minimal conservation of predation-associated metabolite biosynthetic gene clusters underscores biosynthetic potential of Myxococcota including descriptions for ten novel species: Archangium lansinium sp. nov., Myxococcus landrumus sp. nov., Nannocystis bai.</title>
        <authorList>
            <person name="Ahearne A."/>
            <person name="Stevens C."/>
            <person name="Dowd S."/>
        </authorList>
    </citation>
    <scope>NUCLEOTIDE SEQUENCE [LARGE SCALE GENOMIC DNA]</scope>
    <source>
        <strain evidence="1 2">RJM3</strain>
    </source>
</reference>
<keyword evidence="1" id="KW-0012">Acyltransferase</keyword>
<accession>A0ABT5EN40</accession>
<evidence type="ECO:0000313" key="2">
    <source>
        <dbReference type="Proteomes" id="UP001221411"/>
    </source>
</evidence>
<keyword evidence="1" id="KW-0808">Transferase</keyword>
<organism evidence="1 2">
    <name type="scientific">Polyangium mundeleinium</name>
    <dbReference type="NCBI Taxonomy" id="2995306"/>
    <lineage>
        <taxon>Bacteria</taxon>
        <taxon>Pseudomonadati</taxon>
        <taxon>Myxococcota</taxon>
        <taxon>Polyangia</taxon>
        <taxon>Polyangiales</taxon>
        <taxon>Polyangiaceae</taxon>
        <taxon>Polyangium</taxon>
    </lineage>
</organism>
<proteinExistence type="predicted"/>
<sequence length="250" mass="28435">MAITVSTAESKKELFRVFRNRLHAFKHVEGYPIVDDPCSGMEIDRYDCLARTLQFIARKKTGIVGFVRLVSQGERANEQDIPLDDRFVIDFDSAGSRYKGQKRGEVGRLFVEASSRGEGVASNLCRVMCKESLKRGVTVWQSAASMDTDDEREANDIYLQLDRRGYVRRDVRVKMKAAERPTRSSRPFFKTPFERHSAQLGMARRVPAAVIADASLGAVFVGRPYFEAEIGRYAMPFFAYVPDVLARFRR</sequence>
<dbReference type="SUPFAM" id="SSF55729">
    <property type="entry name" value="Acyl-CoA N-acyltransferases (Nat)"/>
    <property type="match status" value="1"/>
</dbReference>